<keyword evidence="1" id="KW-0433">Leucine-rich repeat</keyword>
<accession>I7M7D6</accession>
<protein>
    <recommendedName>
        <fullName evidence="5">Leucine rich repeat protein</fullName>
    </recommendedName>
</protein>
<dbReference type="OMA" id="IDCLTEC"/>
<dbReference type="Gene3D" id="3.80.10.10">
    <property type="entry name" value="Ribonuclease Inhibitor"/>
    <property type="match status" value="1"/>
</dbReference>
<dbReference type="Pfam" id="PF12799">
    <property type="entry name" value="LRR_4"/>
    <property type="match status" value="1"/>
</dbReference>
<dbReference type="InterPro" id="IPR032675">
    <property type="entry name" value="LRR_dom_sf"/>
</dbReference>
<evidence type="ECO:0008006" key="5">
    <source>
        <dbReference type="Google" id="ProtNLM"/>
    </source>
</evidence>
<dbReference type="KEGG" id="tet:TTHERM_00146390"/>
<dbReference type="OrthoDB" id="289282at2759"/>
<dbReference type="HOGENOM" id="CLU_1009929_0_0_1"/>
<dbReference type="PROSITE" id="PS51450">
    <property type="entry name" value="LRR"/>
    <property type="match status" value="2"/>
</dbReference>
<reference evidence="4" key="1">
    <citation type="journal article" date="2006" name="PLoS Biol.">
        <title>Macronuclear genome sequence of the ciliate Tetrahymena thermophila, a model eukaryote.</title>
        <authorList>
            <person name="Eisen J.A."/>
            <person name="Coyne R.S."/>
            <person name="Wu M."/>
            <person name="Wu D."/>
            <person name="Thiagarajan M."/>
            <person name="Wortman J.R."/>
            <person name="Badger J.H."/>
            <person name="Ren Q."/>
            <person name="Amedeo P."/>
            <person name="Jones K.M."/>
            <person name="Tallon L.J."/>
            <person name="Delcher A.L."/>
            <person name="Salzberg S.L."/>
            <person name="Silva J.C."/>
            <person name="Haas B.J."/>
            <person name="Majoros W.H."/>
            <person name="Farzad M."/>
            <person name="Carlton J.M."/>
            <person name="Smith R.K. Jr."/>
            <person name="Garg J."/>
            <person name="Pearlman R.E."/>
            <person name="Karrer K.M."/>
            <person name="Sun L."/>
            <person name="Manning G."/>
            <person name="Elde N.C."/>
            <person name="Turkewitz A.P."/>
            <person name="Asai D.J."/>
            <person name="Wilkes D.E."/>
            <person name="Wang Y."/>
            <person name="Cai H."/>
            <person name="Collins K."/>
            <person name="Stewart B.A."/>
            <person name="Lee S.R."/>
            <person name="Wilamowska K."/>
            <person name="Weinberg Z."/>
            <person name="Ruzzo W.L."/>
            <person name="Wloga D."/>
            <person name="Gaertig J."/>
            <person name="Frankel J."/>
            <person name="Tsao C.-C."/>
            <person name="Gorovsky M.A."/>
            <person name="Keeling P.J."/>
            <person name="Waller R.F."/>
            <person name="Patron N.J."/>
            <person name="Cherry J.M."/>
            <person name="Stover N.A."/>
            <person name="Krieger C.J."/>
            <person name="del Toro C."/>
            <person name="Ryder H.F."/>
            <person name="Williamson S.C."/>
            <person name="Barbeau R.A."/>
            <person name="Hamilton E.P."/>
            <person name="Orias E."/>
        </authorList>
    </citation>
    <scope>NUCLEOTIDE SEQUENCE [LARGE SCALE GENOMIC DNA]</scope>
    <source>
        <strain evidence="4">SB210</strain>
    </source>
</reference>
<dbReference type="GeneID" id="7840160"/>
<dbReference type="STRING" id="312017.I7M7D6"/>
<dbReference type="EMBL" id="GG662793">
    <property type="protein sequence ID" value="EAR91033.1"/>
    <property type="molecule type" value="Genomic_DNA"/>
</dbReference>
<dbReference type="InterPro" id="IPR050836">
    <property type="entry name" value="SDS22/Internalin_LRR"/>
</dbReference>
<dbReference type="AlphaFoldDB" id="I7M7D6"/>
<gene>
    <name evidence="3" type="ORF">TTHERM_00146390</name>
</gene>
<evidence type="ECO:0000313" key="4">
    <source>
        <dbReference type="Proteomes" id="UP000009168"/>
    </source>
</evidence>
<dbReference type="SUPFAM" id="SSF52058">
    <property type="entry name" value="L domain-like"/>
    <property type="match status" value="1"/>
</dbReference>
<evidence type="ECO:0000256" key="2">
    <source>
        <dbReference type="ARBA" id="ARBA00022737"/>
    </source>
</evidence>
<dbReference type="PANTHER" id="PTHR46652">
    <property type="entry name" value="LEUCINE-RICH REPEAT AND IQ DOMAIN-CONTAINING PROTEIN 1-RELATED"/>
    <property type="match status" value="1"/>
</dbReference>
<dbReference type="PANTHER" id="PTHR46652:SF3">
    <property type="entry name" value="LEUCINE-RICH REPEAT-CONTAINING PROTEIN 9"/>
    <property type="match status" value="1"/>
</dbReference>
<dbReference type="InterPro" id="IPR001611">
    <property type="entry name" value="Leu-rich_rpt"/>
</dbReference>
<keyword evidence="4" id="KW-1185">Reference proteome</keyword>
<organism evidence="3 4">
    <name type="scientific">Tetrahymena thermophila (strain SB210)</name>
    <dbReference type="NCBI Taxonomy" id="312017"/>
    <lineage>
        <taxon>Eukaryota</taxon>
        <taxon>Sar</taxon>
        <taxon>Alveolata</taxon>
        <taxon>Ciliophora</taxon>
        <taxon>Intramacronucleata</taxon>
        <taxon>Oligohymenophorea</taxon>
        <taxon>Hymenostomatida</taxon>
        <taxon>Tetrahymenina</taxon>
        <taxon>Tetrahymenidae</taxon>
        <taxon>Tetrahymena</taxon>
    </lineage>
</organism>
<keyword evidence="2" id="KW-0677">Repeat</keyword>
<dbReference type="RefSeq" id="XP_001011278.1">
    <property type="nucleotide sequence ID" value="XM_001011278.1"/>
</dbReference>
<proteinExistence type="predicted"/>
<dbReference type="InterPro" id="IPR025875">
    <property type="entry name" value="Leu-rich_rpt_4"/>
</dbReference>
<dbReference type="InParanoid" id="I7M7D6"/>
<sequence>MSKPSQSQRKSITTTTRDNIQGKLLGTNVKEINVEKFRDAKYTPIPYKLNGKLTDQILKTISNKFSTELIFHLDLSNQQLQNVDALQECKNLVLLNLSKNQIKDLFPLQHCVSITFLNVSGNQIQYLEYLKVMKQLTNLHAEENRIKNIKGLKGLEECENLNSLFLQSLSGKEQNPLCSEEGYRDTVFSYLQQLKRLDSVPRNVKFETGEELDKQGKQNVNIDLNTPGSFFTNQFPKNTPFEKEIQLEGEESLKSSLKDCKSQISQLEARIKALMA</sequence>
<dbReference type="Proteomes" id="UP000009168">
    <property type="component" value="Unassembled WGS sequence"/>
</dbReference>
<name>I7M7D6_TETTS</name>
<evidence type="ECO:0000313" key="3">
    <source>
        <dbReference type="EMBL" id="EAR91033.1"/>
    </source>
</evidence>
<dbReference type="eggNOG" id="KOG0531">
    <property type="taxonomic scope" value="Eukaryota"/>
</dbReference>
<evidence type="ECO:0000256" key="1">
    <source>
        <dbReference type="ARBA" id="ARBA00022614"/>
    </source>
</evidence>